<accession>A0ABP3SDG9</accession>
<dbReference type="RefSeq" id="WP_343794701.1">
    <property type="nucleotide sequence ID" value="NZ_BAAAGA010000008.1"/>
</dbReference>
<evidence type="ECO:0000313" key="2">
    <source>
        <dbReference type="EMBL" id="GAA0629591.1"/>
    </source>
</evidence>
<keyword evidence="1" id="KW-1133">Transmembrane helix</keyword>
<keyword evidence="1" id="KW-0812">Transmembrane</keyword>
<comment type="caution">
    <text evidence="2">The sequence shown here is derived from an EMBL/GenBank/DDBJ whole genome shotgun (WGS) entry which is preliminary data.</text>
</comment>
<keyword evidence="1" id="KW-0472">Membrane</keyword>
<proteinExistence type="predicted"/>
<keyword evidence="3" id="KW-1185">Reference proteome</keyword>
<dbReference type="Proteomes" id="UP001501352">
    <property type="component" value="Unassembled WGS sequence"/>
</dbReference>
<protein>
    <submittedName>
        <fullName evidence="2">Uncharacterized protein</fullName>
    </submittedName>
</protein>
<dbReference type="EMBL" id="BAAAGA010000008">
    <property type="protein sequence ID" value="GAA0629591.1"/>
    <property type="molecule type" value="Genomic_DNA"/>
</dbReference>
<evidence type="ECO:0000256" key="1">
    <source>
        <dbReference type="SAM" id="Phobius"/>
    </source>
</evidence>
<organism evidence="2 3">
    <name type="scientific">Brevundimonas kwangchunensis</name>
    <dbReference type="NCBI Taxonomy" id="322163"/>
    <lineage>
        <taxon>Bacteria</taxon>
        <taxon>Pseudomonadati</taxon>
        <taxon>Pseudomonadota</taxon>
        <taxon>Alphaproteobacteria</taxon>
        <taxon>Caulobacterales</taxon>
        <taxon>Caulobacteraceae</taxon>
        <taxon>Brevundimonas</taxon>
    </lineage>
</organism>
<reference evidence="3" key="1">
    <citation type="journal article" date="2019" name="Int. J. Syst. Evol. Microbiol.">
        <title>The Global Catalogue of Microorganisms (GCM) 10K type strain sequencing project: providing services to taxonomists for standard genome sequencing and annotation.</title>
        <authorList>
            <consortium name="The Broad Institute Genomics Platform"/>
            <consortium name="The Broad Institute Genome Sequencing Center for Infectious Disease"/>
            <person name="Wu L."/>
            <person name="Ma J."/>
        </authorList>
    </citation>
    <scope>NUCLEOTIDE SEQUENCE [LARGE SCALE GENOMIC DNA]</scope>
    <source>
        <strain evidence="3">JCM 12928</strain>
    </source>
</reference>
<name>A0ABP3SDG9_9CAUL</name>
<feature type="transmembrane region" description="Helical" evidence="1">
    <location>
        <begin position="23"/>
        <end position="44"/>
    </location>
</feature>
<sequence>MRELPIKLPPVRLERRGSVVREIFYFAVAFVALFGGAVLAFEVLF</sequence>
<gene>
    <name evidence="2" type="ORF">GCM10009422_28840</name>
</gene>
<evidence type="ECO:0000313" key="3">
    <source>
        <dbReference type="Proteomes" id="UP001501352"/>
    </source>
</evidence>